<keyword evidence="2" id="KW-1133">Transmembrane helix</keyword>
<keyword evidence="2" id="KW-0812">Transmembrane</keyword>
<feature type="region of interest" description="Disordered" evidence="1">
    <location>
        <begin position="18"/>
        <end position="54"/>
    </location>
</feature>
<evidence type="ECO:0000256" key="1">
    <source>
        <dbReference type="SAM" id="MobiDB-lite"/>
    </source>
</evidence>
<dbReference type="EMBL" id="ML979022">
    <property type="protein sequence ID" value="KAF1922562.1"/>
    <property type="molecule type" value="Genomic_DNA"/>
</dbReference>
<protein>
    <submittedName>
        <fullName evidence="3">Uncharacterized protein</fullName>
    </submittedName>
</protein>
<evidence type="ECO:0000313" key="4">
    <source>
        <dbReference type="Proteomes" id="UP000800082"/>
    </source>
</evidence>
<evidence type="ECO:0000313" key="3">
    <source>
        <dbReference type="EMBL" id="KAF1922562.1"/>
    </source>
</evidence>
<dbReference type="GeneID" id="54352170"/>
<proteinExistence type="predicted"/>
<accession>A0A6A5R4F3</accession>
<feature type="transmembrane region" description="Helical" evidence="2">
    <location>
        <begin position="77"/>
        <end position="95"/>
    </location>
</feature>
<evidence type="ECO:0000256" key="2">
    <source>
        <dbReference type="SAM" id="Phobius"/>
    </source>
</evidence>
<dbReference type="Proteomes" id="UP000800082">
    <property type="component" value="Unassembled WGS sequence"/>
</dbReference>
<keyword evidence="2" id="KW-0472">Membrane</keyword>
<keyword evidence="4" id="KW-1185">Reference proteome</keyword>
<organism evidence="3 4">
    <name type="scientific">Didymella exigua CBS 183.55</name>
    <dbReference type="NCBI Taxonomy" id="1150837"/>
    <lineage>
        <taxon>Eukaryota</taxon>
        <taxon>Fungi</taxon>
        <taxon>Dikarya</taxon>
        <taxon>Ascomycota</taxon>
        <taxon>Pezizomycotina</taxon>
        <taxon>Dothideomycetes</taxon>
        <taxon>Pleosporomycetidae</taxon>
        <taxon>Pleosporales</taxon>
        <taxon>Pleosporineae</taxon>
        <taxon>Didymellaceae</taxon>
        <taxon>Didymella</taxon>
    </lineage>
</organism>
<sequence>MVVAFHAFAVWQNRATSAGDHNVTPHHSAVGKATGERQQRPYHGVHSGPTAKPPAISVISDHRSNWRWRECNSSHSLGVIIAIVFVSFDIVALPACHLDRLDE</sequence>
<gene>
    <name evidence="3" type="ORF">M421DRAFT_426800</name>
</gene>
<dbReference type="AlphaFoldDB" id="A0A6A5R4F3"/>
<dbReference type="RefSeq" id="XP_033442815.1">
    <property type="nucleotide sequence ID" value="XM_033594502.1"/>
</dbReference>
<name>A0A6A5R4F3_9PLEO</name>
<reference evidence="3" key="1">
    <citation type="journal article" date="2020" name="Stud. Mycol.">
        <title>101 Dothideomycetes genomes: a test case for predicting lifestyles and emergence of pathogens.</title>
        <authorList>
            <person name="Haridas S."/>
            <person name="Albert R."/>
            <person name="Binder M."/>
            <person name="Bloem J."/>
            <person name="Labutti K."/>
            <person name="Salamov A."/>
            <person name="Andreopoulos B."/>
            <person name="Baker S."/>
            <person name="Barry K."/>
            <person name="Bills G."/>
            <person name="Bluhm B."/>
            <person name="Cannon C."/>
            <person name="Castanera R."/>
            <person name="Culley D."/>
            <person name="Daum C."/>
            <person name="Ezra D."/>
            <person name="Gonzalez J."/>
            <person name="Henrissat B."/>
            <person name="Kuo A."/>
            <person name="Liang C."/>
            <person name="Lipzen A."/>
            <person name="Lutzoni F."/>
            <person name="Magnuson J."/>
            <person name="Mondo S."/>
            <person name="Nolan M."/>
            <person name="Ohm R."/>
            <person name="Pangilinan J."/>
            <person name="Park H.-J."/>
            <person name="Ramirez L."/>
            <person name="Alfaro M."/>
            <person name="Sun H."/>
            <person name="Tritt A."/>
            <person name="Yoshinaga Y."/>
            <person name="Zwiers L.-H."/>
            <person name="Turgeon B."/>
            <person name="Goodwin S."/>
            <person name="Spatafora J."/>
            <person name="Crous P."/>
            <person name="Grigoriev I."/>
        </authorList>
    </citation>
    <scope>NUCLEOTIDE SEQUENCE</scope>
    <source>
        <strain evidence="3">CBS 183.55</strain>
    </source>
</reference>